<dbReference type="SUPFAM" id="SSF52343">
    <property type="entry name" value="Ferredoxin reductase-like, C-terminal NADP-linked domain"/>
    <property type="match status" value="1"/>
</dbReference>
<dbReference type="Proteomes" id="UP001165524">
    <property type="component" value="Unassembled WGS sequence"/>
</dbReference>
<gene>
    <name evidence="3" type="ORF">MU846_05925</name>
</gene>
<dbReference type="EMBL" id="JALKII010000003">
    <property type="protein sequence ID" value="MCK0537245.1"/>
    <property type="molecule type" value="Genomic_DNA"/>
</dbReference>
<dbReference type="Gene3D" id="2.40.30.10">
    <property type="entry name" value="Translation factors"/>
    <property type="match status" value="1"/>
</dbReference>
<evidence type="ECO:0000259" key="1">
    <source>
        <dbReference type="PROSITE" id="PS51085"/>
    </source>
</evidence>
<dbReference type="InterPro" id="IPR036010">
    <property type="entry name" value="2Fe-2S_ferredoxin-like_sf"/>
</dbReference>
<dbReference type="PRINTS" id="PR00410">
    <property type="entry name" value="PHEHYDRXLASE"/>
</dbReference>
<dbReference type="SUPFAM" id="SSF63380">
    <property type="entry name" value="Riboflavin synthase domain-like"/>
    <property type="match status" value="1"/>
</dbReference>
<feature type="domain" description="2Fe-2S ferredoxin-type" evidence="1">
    <location>
        <begin position="2"/>
        <end position="93"/>
    </location>
</feature>
<accession>A0ABT0E5Z0</accession>
<dbReference type="Gene3D" id="3.40.50.80">
    <property type="entry name" value="Nucleotide-binding domain of ferredoxin-NADP reductase (FNR) module"/>
    <property type="match status" value="1"/>
</dbReference>
<dbReference type="InterPro" id="IPR001433">
    <property type="entry name" value="OxRdtase_FAD/NAD-bd"/>
</dbReference>
<dbReference type="RefSeq" id="WP_246950239.1">
    <property type="nucleotide sequence ID" value="NZ_JALKII010000003.1"/>
</dbReference>
<comment type="caution">
    <text evidence="3">The sequence shown here is derived from an EMBL/GenBank/DDBJ whole genome shotgun (WGS) entry which is preliminary data.</text>
</comment>
<dbReference type="PROSITE" id="PS51085">
    <property type="entry name" value="2FE2S_FER_2"/>
    <property type="match status" value="1"/>
</dbReference>
<dbReference type="InterPro" id="IPR017927">
    <property type="entry name" value="FAD-bd_FR_type"/>
</dbReference>
<dbReference type="PROSITE" id="PS00197">
    <property type="entry name" value="2FE2S_FER_1"/>
    <property type="match status" value="1"/>
</dbReference>
<dbReference type="SUPFAM" id="SSF54292">
    <property type="entry name" value="2Fe-2S ferredoxin-like"/>
    <property type="match status" value="1"/>
</dbReference>
<dbReference type="InterPro" id="IPR039261">
    <property type="entry name" value="FNR_nucleotide-bd"/>
</dbReference>
<dbReference type="Pfam" id="PF00970">
    <property type="entry name" value="FAD_binding_6"/>
    <property type="match status" value="1"/>
</dbReference>
<dbReference type="PANTHER" id="PTHR47354">
    <property type="entry name" value="NADH OXIDOREDUCTASE HCR"/>
    <property type="match status" value="1"/>
</dbReference>
<dbReference type="InterPro" id="IPR017938">
    <property type="entry name" value="Riboflavin_synthase-like_b-brl"/>
</dbReference>
<dbReference type="InterPro" id="IPR006058">
    <property type="entry name" value="2Fe2S_fd_BS"/>
</dbReference>
<sequence>MHRVTLVDTDICFQQDETHDTLLRAGLSQGIGLPYECNSGGCGSCKFELLEGELEELWPDAPALTARDRKKGRKLACQCRALSDLVIRMRTDESCVPVHAPARQQAVLEARRDITPDIVEFRLRTESPAHFQPGQYAMLTLPGTSAPRAYSMSNLANDNGIWEFWIRRKPDGAISPALFDSFHPGDTLALDGPYGLAVLNTGSPRDVVCIAGGSGISPVLSIARGLLRSPELADRALHFFLGARTRADICGLDELAALPGFDTRVTTYIALSDASPDEGWEGATGFIHELVAKELGPRLAEHECYLAGPPPMVQATTRMLMLDHKVPQEQVHFDRFF</sequence>
<protein>
    <submittedName>
        <fullName evidence="3">FAD-binding oxidoreductase</fullName>
    </submittedName>
</protein>
<organism evidence="3 4">
    <name type="scientific">Alcanivorax quisquiliarum</name>
    <dbReference type="NCBI Taxonomy" id="2933565"/>
    <lineage>
        <taxon>Bacteria</taxon>
        <taxon>Pseudomonadati</taxon>
        <taxon>Pseudomonadota</taxon>
        <taxon>Gammaproteobacteria</taxon>
        <taxon>Oceanospirillales</taxon>
        <taxon>Alcanivoracaceae</taxon>
        <taxon>Alcanivorax</taxon>
    </lineage>
</organism>
<evidence type="ECO:0000313" key="4">
    <source>
        <dbReference type="Proteomes" id="UP001165524"/>
    </source>
</evidence>
<dbReference type="InterPro" id="IPR008333">
    <property type="entry name" value="Cbr1-like_FAD-bd_dom"/>
</dbReference>
<dbReference type="InterPro" id="IPR050415">
    <property type="entry name" value="MRET"/>
</dbReference>
<proteinExistence type="predicted"/>
<dbReference type="Pfam" id="PF00175">
    <property type="entry name" value="NAD_binding_1"/>
    <property type="match status" value="1"/>
</dbReference>
<feature type="domain" description="FAD-binding FR-type" evidence="2">
    <location>
        <begin position="101"/>
        <end position="200"/>
    </location>
</feature>
<evidence type="ECO:0000313" key="3">
    <source>
        <dbReference type="EMBL" id="MCK0537245.1"/>
    </source>
</evidence>
<dbReference type="CDD" id="cd00207">
    <property type="entry name" value="fer2"/>
    <property type="match status" value="1"/>
</dbReference>
<name>A0ABT0E5Z0_9GAMM</name>
<dbReference type="Gene3D" id="3.10.20.30">
    <property type="match status" value="1"/>
</dbReference>
<dbReference type="PROSITE" id="PS51384">
    <property type="entry name" value="FAD_FR"/>
    <property type="match status" value="1"/>
</dbReference>
<dbReference type="Pfam" id="PF00111">
    <property type="entry name" value="Fer2"/>
    <property type="match status" value="1"/>
</dbReference>
<keyword evidence="4" id="KW-1185">Reference proteome</keyword>
<dbReference type="CDD" id="cd06190">
    <property type="entry name" value="T4MO_e_transfer_like"/>
    <property type="match status" value="1"/>
</dbReference>
<dbReference type="PANTHER" id="PTHR47354:SF5">
    <property type="entry name" value="PROTEIN RFBI"/>
    <property type="match status" value="1"/>
</dbReference>
<evidence type="ECO:0000259" key="2">
    <source>
        <dbReference type="PROSITE" id="PS51384"/>
    </source>
</evidence>
<reference evidence="3" key="1">
    <citation type="submission" date="2022-04" db="EMBL/GenBank/DDBJ databases">
        <title>Alcanivorax sp. CY1518 draft genome sequence.</title>
        <authorList>
            <person name="Zhao G."/>
            <person name="An M."/>
        </authorList>
    </citation>
    <scope>NUCLEOTIDE SEQUENCE</scope>
    <source>
        <strain evidence="3">CY1518</strain>
    </source>
</reference>
<dbReference type="InterPro" id="IPR001041">
    <property type="entry name" value="2Fe-2S_ferredoxin-type"/>
</dbReference>
<dbReference type="InterPro" id="IPR012675">
    <property type="entry name" value="Beta-grasp_dom_sf"/>
</dbReference>